<dbReference type="PANTHER" id="PTHR34219">
    <property type="entry name" value="IRON-REGULATED INNER MEMBRANE PROTEIN-RELATED"/>
    <property type="match status" value="1"/>
</dbReference>
<feature type="compositionally biased region" description="Polar residues" evidence="1">
    <location>
        <begin position="469"/>
        <end position="481"/>
    </location>
</feature>
<feature type="domain" description="PepSY" evidence="3">
    <location>
        <begin position="134"/>
        <end position="190"/>
    </location>
</feature>
<accession>A0A3M6CM50</accession>
<proteinExistence type="predicted"/>
<keyword evidence="2" id="KW-0472">Membrane</keyword>
<gene>
    <name evidence="4" type="ORF">ALP10_05054</name>
</gene>
<dbReference type="AlphaFoldDB" id="A0A3M6CM50"/>
<evidence type="ECO:0000313" key="5">
    <source>
        <dbReference type="Proteomes" id="UP000279173"/>
    </source>
</evidence>
<name>A0A3M6CM50_9PSED</name>
<dbReference type="Pfam" id="PF03929">
    <property type="entry name" value="PepSY_TM"/>
    <property type="match status" value="1"/>
</dbReference>
<feature type="transmembrane region" description="Helical" evidence="2">
    <location>
        <begin position="412"/>
        <end position="436"/>
    </location>
</feature>
<keyword evidence="2" id="KW-0812">Transmembrane</keyword>
<reference evidence="4 5" key="1">
    <citation type="submission" date="2018-08" db="EMBL/GenBank/DDBJ databases">
        <title>Recombination of ecologically and evolutionarily significant loci maintains genetic cohesion in the Pseudomonas syringae species complex.</title>
        <authorList>
            <person name="Dillon M."/>
            <person name="Thakur S."/>
            <person name="Almeida R.N.D."/>
            <person name="Weir B.S."/>
            <person name="Guttman D.S."/>
        </authorList>
    </citation>
    <scope>NUCLEOTIDE SEQUENCE [LARGE SCALE GENOMIC DNA]</scope>
    <source>
        <strain evidence="4 5">ICMP 3263</strain>
    </source>
</reference>
<keyword evidence="2" id="KW-1133">Transmembrane helix</keyword>
<feature type="transmembrane region" description="Helical" evidence="2">
    <location>
        <begin position="218"/>
        <end position="241"/>
    </location>
</feature>
<feature type="compositionally biased region" description="Low complexity" evidence="1">
    <location>
        <begin position="456"/>
        <end position="468"/>
    </location>
</feature>
<evidence type="ECO:0000256" key="1">
    <source>
        <dbReference type="SAM" id="MobiDB-lite"/>
    </source>
</evidence>
<dbReference type="InterPro" id="IPR025711">
    <property type="entry name" value="PepSY"/>
</dbReference>
<dbReference type="Pfam" id="PF03413">
    <property type="entry name" value="PepSY"/>
    <property type="match status" value="1"/>
</dbReference>
<evidence type="ECO:0000259" key="3">
    <source>
        <dbReference type="Pfam" id="PF03413"/>
    </source>
</evidence>
<comment type="caution">
    <text evidence="4">The sequence shown here is derived from an EMBL/GenBank/DDBJ whole genome shotgun (WGS) entry which is preliminary data.</text>
</comment>
<feature type="transmembrane region" description="Helical" evidence="2">
    <location>
        <begin position="82"/>
        <end position="110"/>
    </location>
</feature>
<dbReference type="Proteomes" id="UP000279173">
    <property type="component" value="Unassembled WGS sequence"/>
</dbReference>
<sequence>MASKKLADHAHFPRRAGLPAALKQFFAFKRKKFLQESRSHSSLTECEAIYRPRVQTEGAALRLLYIVNRDCLPMSKKSRSKIWFLVHSWLALPIWFFVLIVCVTGTLAVVSKEIMWLANPEMRDNRPSDDAPRMSFEQIRATIERNEPDLIVGTIMQPDGDYFALSVFVTYPDGRSVPAYVNPYTGVIQGLTPSFDFRRFTRALHGWWLVPFTNGYSWGWYLVSILGLPLLASLVTGLVVYKKFWRGFFKPVRFSQGPRIFWGDLHRLSGVWSIWFIAVISITGTWFLIQAILGDNQISISSKSQVASIIAHNAVPLTADGSPAPTISQEKAVEIAKERIPGLEASFITPPFNAYSNMQVGGRSWYPLMFQTAEINPYSGEIAASHLLSDRNKLEFVTESMRPLHTGDFGGIWIKLIWAFFGLLLSMMVLSGLLIWSKRTALATLNALKREAGTAPATFTPASTPDTTRSPLATRTPENSL</sequence>
<feature type="transmembrane region" description="Helical" evidence="2">
    <location>
        <begin position="271"/>
        <end position="293"/>
    </location>
</feature>
<evidence type="ECO:0000313" key="4">
    <source>
        <dbReference type="EMBL" id="RMV44810.1"/>
    </source>
</evidence>
<organism evidence="4 5">
    <name type="scientific">Pseudomonas syringae pv. helianthi</name>
    <dbReference type="NCBI Taxonomy" id="251654"/>
    <lineage>
        <taxon>Bacteria</taxon>
        <taxon>Pseudomonadati</taxon>
        <taxon>Pseudomonadota</taxon>
        <taxon>Gammaproteobacteria</taxon>
        <taxon>Pseudomonadales</taxon>
        <taxon>Pseudomonadaceae</taxon>
        <taxon>Pseudomonas</taxon>
    </lineage>
</organism>
<protein>
    <submittedName>
        <fullName evidence="4">Putative iron-regulated membrane protein</fullName>
    </submittedName>
</protein>
<dbReference type="EMBL" id="RBUT01000144">
    <property type="protein sequence ID" value="RMV44810.1"/>
    <property type="molecule type" value="Genomic_DNA"/>
</dbReference>
<dbReference type="InterPro" id="IPR005625">
    <property type="entry name" value="PepSY-ass_TM"/>
</dbReference>
<evidence type="ECO:0000256" key="2">
    <source>
        <dbReference type="SAM" id="Phobius"/>
    </source>
</evidence>
<dbReference type="PANTHER" id="PTHR34219:SF8">
    <property type="entry name" value="PEPSY DOMAIN-CONTAINING PROTEIN"/>
    <property type="match status" value="1"/>
</dbReference>
<feature type="region of interest" description="Disordered" evidence="1">
    <location>
        <begin position="456"/>
        <end position="481"/>
    </location>
</feature>